<dbReference type="Proteomes" id="UP000238392">
    <property type="component" value="Unassembled WGS sequence"/>
</dbReference>
<dbReference type="Gene3D" id="3.40.50.720">
    <property type="entry name" value="NAD(P)-binding Rossmann-like Domain"/>
    <property type="match status" value="1"/>
</dbReference>
<dbReference type="PRINTS" id="PR00081">
    <property type="entry name" value="GDHRDH"/>
</dbReference>
<keyword evidence="1" id="KW-0560">Oxidoreductase</keyword>
<gene>
    <name evidence="3" type="ORF">CLV74_102464</name>
</gene>
<comment type="caution">
    <text evidence="3">The sequence shown here is derived from an EMBL/GenBank/DDBJ whole genome shotgun (WGS) entry which is preliminary data.</text>
</comment>
<keyword evidence="4" id="KW-1185">Reference proteome</keyword>
<protein>
    <submittedName>
        <fullName evidence="3">NAD(P)-dependent dehydrogenase (Short-subunit alcohol dehydrogenase family)</fullName>
    </submittedName>
</protein>
<dbReference type="EMBL" id="PVTQ01000002">
    <property type="protein sequence ID" value="PRY92546.1"/>
    <property type="molecule type" value="Genomic_DNA"/>
</dbReference>
<dbReference type="Pfam" id="PF00106">
    <property type="entry name" value="adh_short"/>
    <property type="match status" value="1"/>
</dbReference>
<dbReference type="SUPFAM" id="SSF51735">
    <property type="entry name" value="NAD(P)-binding Rossmann-fold domains"/>
    <property type="match status" value="1"/>
</dbReference>
<evidence type="ECO:0000313" key="3">
    <source>
        <dbReference type="EMBL" id="PRY92546.1"/>
    </source>
</evidence>
<dbReference type="InterPro" id="IPR036291">
    <property type="entry name" value="NAD(P)-bd_dom_sf"/>
</dbReference>
<dbReference type="InterPro" id="IPR002347">
    <property type="entry name" value="SDR_fam"/>
</dbReference>
<feature type="domain" description="Ketoreductase" evidence="2">
    <location>
        <begin position="6"/>
        <end position="190"/>
    </location>
</feature>
<dbReference type="PANTHER" id="PTHR43658:SF8">
    <property type="entry name" value="17-BETA-HYDROXYSTEROID DEHYDROGENASE 14-RELATED"/>
    <property type="match status" value="1"/>
</dbReference>
<sequence length="253" mass="25734">MDIAGNAYFVTGGGSGLGAATAERLAAQGGKVTVFDLNAEAAQEVAGRIGGVAFSGDVADPAAVEAALDGAIAANGPLRGVVLCAGIGRGGRVVGRDGALPLDQFEIVLRVNLTGTFNVLRLAAERMSKTEELPSGGRGAIVMTASLAAFDGQVGQAAYSASKGGVAAMTLPIAREFSRFGIRVMTIAPGLFHTPLMAGLSDDAIASITKDIQYPARLGKPDEFAQMAESILANDYLNGEVIRLDGGARLSPK</sequence>
<dbReference type="AlphaFoldDB" id="A0A2T0X0S3"/>
<dbReference type="PROSITE" id="PS00061">
    <property type="entry name" value="ADH_SHORT"/>
    <property type="match status" value="1"/>
</dbReference>
<evidence type="ECO:0000259" key="2">
    <source>
        <dbReference type="SMART" id="SM00822"/>
    </source>
</evidence>
<dbReference type="GO" id="GO:0016491">
    <property type="term" value="F:oxidoreductase activity"/>
    <property type="evidence" value="ECO:0007669"/>
    <property type="project" value="UniProtKB-KW"/>
</dbReference>
<dbReference type="PANTHER" id="PTHR43658">
    <property type="entry name" value="SHORT-CHAIN DEHYDROGENASE/REDUCTASE"/>
    <property type="match status" value="1"/>
</dbReference>
<dbReference type="RefSeq" id="WP_106263057.1">
    <property type="nucleotide sequence ID" value="NZ_PVTQ01000002.1"/>
</dbReference>
<accession>A0A2T0X0S3</accession>
<organism evidence="3 4">
    <name type="scientific">Donghicola tyrosinivorans</name>
    <dbReference type="NCBI Taxonomy" id="1652492"/>
    <lineage>
        <taxon>Bacteria</taxon>
        <taxon>Pseudomonadati</taxon>
        <taxon>Pseudomonadota</taxon>
        <taxon>Alphaproteobacteria</taxon>
        <taxon>Rhodobacterales</taxon>
        <taxon>Roseobacteraceae</taxon>
        <taxon>Donghicola</taxon>
    </lineage>
</organism>
<reference evidence="3 4" key="1">
    <citation type="submission" date="2018-03" db="EMBL/GenBank/DDBJ databases">
        <title>Genomic Encyclopedia of Archaeal and Bacterial Type Strains, Phase II (KMG-II): from individual species to whole genera.</title>
        <authorList>
            <person name="Goeker M."/>
        </authorList>
    </citation>
    <scope>NUCLEOTIDE SEQUENCE [LARGE SCALE GENOMIC DNA]</scope>
    <source>
        <strain evidence="3 4">DSM 100212</strain>
    </source>
</reference>
<proteinExistence type="predicted"/>
<dbReference type="SMART" id="SM00822">
    <property type="entry name" value="PKS_KR"/>
    <property type="match status" value="1"/>
</dbReference>
<dbReference type="OrthoDB" id="9795647at2"/>
<evidence type="ECO:0000256" key="1">
    <source>
        <dbReference type="ARBA" id="ARBA00023002"/>
    </source>
</evidence>
<dbReference type="InterPro" id="IPR057326">
    <property type="entry name" value="KR_dom"/>
</dbReference>
<evidence type="ECO:0000313" key="4">
    <source>
        <dbReference type="Proteomes" id="UP000238392"/>
    </source>
</evidence>
<dbReference type="InterPro" id="IPR020904">
    <property type="entry name" value="Sc_DH/Rdtase_CS"/>
</dbReference>
<name>A0A2T0X0S3_9RHOB</name>